<keyword evidence="2" id="KW-0539">Nucleus</keyword>
<protein>
    <recommendedName>
        <fullName evidence="5">BZIP domain-containing protein</fullName>
    </recommendedName>
</protein>
<feature type="region of interest" description="Disordered" evidence="4">
    <location>
        <begin position="332"/>
        <end position="354"/>
    </location>
</feature>
<feature type="compositionally biased region" description="Low complexity" evidence="4">
    <location>
        <begin position="59"/>
        <end position="91"/>
    </location>
</feature>
<feature type="region of interest" description="Disordered" evidence="4">
    <location>
        <begin position="164"/>
        <end position="186"/>
    </location>
</feature>
<dbReference type="OrthoDB" id="2507727at2759"/>
<dbReference type="InterPro" id="IPR004827">
    <property type="entry name" value="bZIP"/>
</dbReference>
<keyword evidence="3" id="KW-0175">Coiled coil</keyword>
<accession>A0A0L6VRD2</accession>
<feature type="region of interest" description="Disordered" evidence="4">
    <location>
        <begin position="221"/>
        <end position="248"/>
    </location>
</feature>
<evidence type="ECO:0000256" key="1">
    <source>
        <dbReference type="ARBA" id="ARBA00004123"/>
    </source>
</evidence>
<evidence type="ECO:0000313" key="7">
    <source>
        <dbReference type="Proteomes" id="UP000037035"/>
    </source>
</evidence>
<feature type="compositionally biased region" description="Polar residues" evidence="4">
    <location>
        <begin position="440"/>
        <end position="450"/>
    </location>
</feature>
<evidence type="ECO:0000256" key="3">
    <source>
        <dbReference type="SAM" id="Coils"/>
    </source>
</evidence>
<dbReference type="Pfam" id="PF00170">
    <property type="entry name" value="bZIP_1"/>
    <property type="match status" value="1"/>
</dbReference>
<feature type="region of interest" description="Disordered" evidence="4">
    <location>
        <begin position="31"/>
        <end position="142"/>
    </location>
</feature>
<dbReference type="SUPFAM" id="SSF57959">
    <property type="entry name" value="Leucine zipper domain"/>
    <property type="match status" value="1"/>
</dbReference>
<dbReference type="GO" id="GO:0001228">
    <property type="term" value="F:DNA-binding transcription activator activity, RNA polymerase II-specific"/>
    <property type="evidence" value="ECO:0007669"/>
    <property type="project" value="TreeGrafter"/>
</dbReference>
<dbReference type="STRING" id="27349.A0A0L6VRD2"/>
<dbReference type="Gene3D" id="1.20.5.170">
    <property type="match status" value="1"/>
</dbReference>
<evidence type="ECO:0000313" key="6">
    <source>
        <dbReference type="EMBL" id="KNZ63192.1"/>
    </source>
</evidence>
<dbReference type="GO" id="GO:0090575">
    <property type="term" value="C:RNA polymerase II transcription regulator complex"/>
    <property type="evidence" value="ECO:0007669"/>
    <property type="project" value="TreeGrafter"/>
</dbReference>
<proteinExistence type="predicted"/>
<organism evidence="6 7">
    <name type="scientific">Puccinia sorghi</name>
    <dbReference type="NCBI Taxonomy" id="27349"/>
    <lineage>
        <taxon>Eukaryota</taxon>
        <taxon>Fungi</taxon>
        <taxon>Dikarya</taxon>
        <taxon>Basidiomycota</taxon>
        <taxon>Pucciniomycotina</taxon>
        <taxon>Pucciniomycetes</taxon>
        <taxon>Pucciniales</taxon>
        <taxon>Pucciniaceae</taxon>
        <taxon>Puccinia</taxon>
    </lineage>
</organism>
<feature type="domain" description="BZIP" evidence="5">
    <location>
        <begin position="274"/>
        <end position="289"/>
    </location>
</feature>
<dbReference type="InterPro" id="IPR046347">
    <property type="entry name" value="bZIP_sf"/>
</dbReference>
<feature type="compositionally biased region" description="Low complexity" evidence="4">
    <location>
        <begin position="31"/>
        <end position="40"/>
    </location>
</feature>
<reference evidence="6 7" key="1">
    <citation type="submission" date="2015-08" db="EMBL/GenBank/DDBJ databases">
        <title>Next Generation Sequencing and Analysis of the Genome of Puccinia sorghi L Schw, the Causal Agent of Maize Common Rust.</title>
        <authorList>
            <person name="Rochi L."/>
            <person name="Burguener G."/>
            <person name="Darino M."/>
            <person name="Turjanski A."/>
            <person name="Kreff E."/>
            <person name="Dieguez M.J."/>
            <person name="Sacco F."/>
        </authorList>
    </citation>
    <scope>NUCLEOTIDE SEQUENCE [LARGE SCALE GENOMIC DNA]</scope>
    <source>
        <strain evidence="6 7">RO10H11247</strain>
    </source>
</reference>
<feature type="region of interest" description="Disordered" evidence="4">
    <location>
        <begin position="389"/>
        <end position="409"/>
    </location>
</feature>
<dbReference type="PROSITE" id="PS00036">
    <property type="entry name" value="BZIP_BASIC"/>
    <property type="match status" value="1"/>
</dbReference>
<dbReference type="Proteomes" id="UP000037035">
    <property type="component" value="Unassembled WGS sequence"/>
</dbReference>
<comment type="subcellular location">
    <subcellularLocation>
        <location evidence="1">Nucleus</location>
    </subcellularLocation>
</comment>
<name>A0A0L6VRD2_9BASI</name>
<dbReference type="GO" id="GO:0000976">
    <property type="term" value="F:transcription cis-regulatory region binding"/>
    <property type="evidence" value="ECO:0007669"/>
    <property type="project" value="InterPro"/>
</dbReference>
<keyword evidence="7" id="KW-1185">Reference proteome</keyword>
<feature type="coiled-coil region" evidence="3">
    <location>
        <begin position="360"/>
        <end position="387"/>
    </location>
</feature>
<dbReference type="InterPro" id="IPR050936">
    <property type="entry name" value="AP-1-like"/>
</dbReference>
<gene>
    <name evidence="6" type="ORF">VP01_1175g4</name>
</gene>
<evidence type="ECO:0000256" key="2">
    <source>
        <dbReference type="ARBA" id="ARBA00023242"/>
    </source>
</evidence>
<dbReference type="PANTHER" id="PTHR40621">
    <property type="entry name" value="TRANSCRIPTION FACTOR KAPC-RELATED"/>
    <property type="match status" value="1"/>
</dbReference>
<evidence type="ECO:0000259" key="5">
    <source>
        <dbReference type="PROSITE" id="PS00036"/>
    </source>
</evidence>
<evidence type="ECO:0000256" key="4">
    <source>
        <dbReference type="SAM" id="MobiDB-lite"/>
    </source>
</evidence>
<dbReference type="AlphaFoldDB" id="A0A0L6VRD2"/>
<sequence length="623" mass="69700">MTCDLTHADQQQPSLIHAVAHLISSSIILPSAGSASPSSPQAEINPMPSDHSISFTKNSSRPSSRSLAPLLNHLTPPPSLLSSQLPPCHSHPNTKTNHHHPQESITSSLDSSSAASESPPTPSSHHFLSISPSSSYHPYRPDSTSLSSPIFPFSSDHPDFYSPPPFKRQCQFHKSEPPPSPPIEQNEQLHPTLALQQPATNPSRIIKSCIYHPVNLLSRSSSTCSREADESNQPSPPDHHPPASHTYSHLSAIPHSMLGDEDRSLYTRPLKNTKRAAQNRAAQRAFRERKDRYVRELEARSAQFEEYLVRYGLLEHREHQIAAREAELMNKRPQAGTIDEGRSMNRRPTTPSDEERLNHIDHLEQQLESSQQEIARLRVELLKFHREEEANQKRSSKVLDTLQRSNGELPRPVHVSEAEEGARTPCSSGSPLALRFAAKTSTAPQYQRSPWSREFSGDNRGPTEPIERDKMYFFAERKPVNQSPNISITTERQKNAANLHQKDWSNEDSDGCGSTHTGLAVPHHYQRHNCAHAEVASNLTEQQPPSISQCASKNGVNALSRLRKLITQDGHDQVVRLPAIQSHPKHMWCDENTPQLGVMKLTRGFQSPRGTHESKVYHSFSVQ</sequence>
<dbReference type="EMBL" id="LAVV01001954">
    <property type="protein sequence ID" value="KNZ63192.1"/>
    <property type="molecule type" value="Genomic_DNA"/>
</dbReference>
<feature type="compositionally biased region" description="Low complexity" evidence="4">
    <location>
        <begin position="103"/>
        <end position="142"/>
    </location>
</feature>
<dbReference type="PANTHER" id="PTHR40621:SF6">
    <property type="entry name" value="AP-1-LIKE TRANSCRIPTION FACTOR YAP1-RELATED"/>
    <property type="match status" value="1"/>
</dbReference>
<dbReference type="VEuPathDB" id="FungiDB:VP01_1175g4"/>
<comment type="caution">
    <text evidence="6">The sequence shown here is derived from an EMBL/GenBank/DDBJ whole genome shotgun (WGS) entry which is preliminary data.</text>
</comment>
<feature type="region of interest" description="Disordered" evidence="4">
    <location>
        <begin position="440"/>
        <end position="465"/>
    </location>
</feature>